<comment type="caution">
    <text evidence="1">The sequence shown here is derived from an EMBL/GenBank/DDBJ whole genome shotgun (WGS) entry which is preliminary data.</text>
</comment>
<sequence>MRPIKCKFKGHHLITIVTEDVQIKEFECKHCKQHFTTDGYGRIVKLSSFWAENNQLFQNYFKEKATLI</sequence>
<proteinExistence type="predicted"/>
<evidence type="ECO:0000313" key="2">
    <source>
        <dbReference type="Proteomes" id="UP001596415"/>
    </source>
</evidence>
<dbReference type="EMBL" id="JBHTBN010000001">
    <property type="protein sequence ID" value="MFC7356349.1"/>
    <property type="molecule type" value="Genomic_DNA"/>
</dbReference>
<protein>
    <submittedName>
        <fullName evidence="1">Uncharacterized protein</fullName>
    </submittedName>
</protein>
<keyword evidence="2" id="KW-1185">Reference proteome</keyword>
<dbReference type="RefSeq" id="WP_380216002.1">
    <property type="nucleotide sequence ID" value="NZ_JBHTBN010000001.1"/>
</dbReference>
<evidence type="ECO:0000313" key="1">
    <source>
        <dbReference type="EMBL" id="MFC7356349.1"/>
    </source>
</evidence>
<dbReference type="Proteomes" id="UP001596415">
    <property type="component" value="Unassembled WGS sequence"/>
</dbReference>
<organism evidence="1 2">
    <name type="scientific">Jejudonia soesokkakensis</name>
    <dbReference type="NCBI Taxonomy" id="1323432"/>
    <lineage>
        <taxon>Bacteria</taxon>
        <taxon>Pseudomonadati</taxon>
        <taxon>Bacteroidota</taxon>
        <taxon>Flavobacteriia</taxon>
        <taxon>Flavobacteriales</taxon>
        <taxon>Flavobacteriaceae</taxon>
        <taxon>Jejudonia</taxon>
    </lineage>
</organism>
<reference evidence="2" key="1">
    <citation type="journal article" date="2019" name="Int. J. Syst. Evol. Microbiol.">
        <title>The Global Catalogue of Microorganisms (GCM) 10K type strain sequencing project: providing services to taxonomists for standard genome sequencing and annotation.</title>
        <authorList>
            <consortium name="The Broad Institute Genomics Platform"/>
            <consortium name="The Broad Institute Genome Sequencing Center for Infectious Disease"/>
            <person name="Wu L."/>
            <person name="Ma J."/>
        </authorList>
    </citation>
    <scope>NUCLEOTIDE SEQUENCE [LARGE SCALE GENOMIC DNA]</scope>
    <source>
        <strain evidence="2">CGMCC 1.16306</strain>
    </source>
</reference>
<gene>
    <name evidence="1" type="ORF">ACFQO1_01510</name>
</gene>
<name>A0ABW2MPQ3_9FLAO</name>
<accession>A0ABW2MPQ3</accession>